<accession>A0A7H0SM42</accession>
<keyword evidence="2 5" id="KW-0812">Transmembrane</keyword>
<evidence type="ECO:0000313" key="7">
    <source>
        <dbReference type="Proteomes" id="UP000516320"/>
    </source>
</evidence>
<gene>
    <name evidence="6" type="ORF">GP475_02415</name>
</gene>
<evidence type="ECO:0000256" key="2">
    <source>
        <dbReference type="ARBA" id="ARBA00022692"/>
    </source>
</evidence>
<feature type="transmembrane region" description="Helical" evidence="5">
    <location>
        <begin position="182"/>
        <end position="207"/>
    </location>
</feature>
<feature type="transmembrane region" description="Helical" evidence="5">
    <location>
        <begin position="152"/>
        <end position="175"/>
    </location>
</feature>
<dbReference type="PANTHER" id="PTHR30520:SF8">
    <property type="entry name" value="NITRITE TRANSPORTER NIRC"/>
    <property type="match status" value="1"/>
</dbReference>
<feature type="transmembrane region" description="Helical" evidence="5">
    <location>
        <begin position="102"/>
        <end position="126"/>
    </location>
</feature>
<dbReference type="PANTHER" id="PTHR30520">
    <property type="entry name" value="FORMATE TRANSPORTER-RELATED"/>
    <property type="match status" value="1"/>
</dbReference>
<keyword evidence="7" id="KW-1185">Reference proteome</keyword>
<dbReference type="RefSeq" id="WP_187975070.1">
    <property type="nucleotide sequence ID" value="NZ_CP046884.1"/>
</dbReference>
<dbReference type="Pfam" id="PF01226">
    <property type="entry name" value="Form_Nir_trans"/>
    <property type="match status" value="1"/>
</dbReference>
<dbReference type="GO" id="GO:0015499">
    <property type="term" value="F:formate transmembrane transporter activity"/>
    <property type="evidence" value="ECO:0007669"/>
    <property type="project" value="TreeGrafter"/>
</dbReference>
<dbReference type="KEGG" id="cpoy:GP475_02415"/>
<evidence type="ECO:0000256" key="1">
    <source>
        <dbReference type="ARBA" id="ARBA00004141"/>
    </source>
</evidence>
<dbReference type="Gene3D" id="1.20.1080.10">
    <property type="entry name" value="Glycerol uptake facilitator protein"/>
    <property type="match status" value="1"/>
</dbReference>
<keyword evidence="3 5" id="KW-1133">Transmembrane helix</keyword>
<dbReference type="InterPro" id="IPR023271">
    <property type="entry name" value="Aquaporin-like"/>
</dbReference>
<evidence type="ECO:0000256" key="5">
    <source>
        <dbReference type="SAM" id="Phobius"/>
    </source>
</evidence>
<dbReference type="GO" id="GO:0005886">
    <property type="term" value="C:plasma membrane"/>
    <property type="evidence" value="ECO:0007669"/>
    <property type="project" value="TreeGrafter"/>
</dbReference>
<evidence type="ECO:0000256" key="4">
    <source>
        <dbReference type="ARBA" id="ARBA00023136"/>
    </source>
</evidence>
<protein>
    <submittedName>
        <fullName evidence="6">Formate/nitrite transporter family protein</fullName>
    </submittedName>
</protein>
<evidence type="ECO:0000313" key="6">
    <source>
        <dbReference type="EMBL" id="QNQ89617.1"/>
    </source>
</evidence>
<keyword evidence="4 5" id="KW-0472">Membrane</keyword>
<feature type="transmembrane region" description="Helical" evidence="5">
    <location>
        <begin position="59"/>
        <end position="81"/>
    </location>
</feature>
<dbReference type="InterPro" id="IPR000292">
    <property type="entry name" value="For/NO2_transpt"/>
</dbReference>
<organism evidence="6 7">
    <name type="scientific">Corynebacterium poyangense</name>
    <dbReference type="NCBI Taxonomy" id="2684405"/>
    <lineage>
        <taxon>Bacteria</taxon>
        <taxon>Bacillati</taxon>
        <taxon>Actinomycetota</taxon>
        <taxon>Actinomycetes</taxon>
        <taxon>Mycobacteriales</taxon>
        <taxon>Corynebacteriaceae</taxon>
        <taxon>Corynebacterium</taxon>
    </lineage>
</organism>
<proteinExistence type="predicted"/>
<dbReference type="EMBL" id="CP046884">
    <property type="protein sequence ID" value="QNQ89617.1"/>
    <property type="molecule type" value="Genomic_DNA"/>
</dbReference>
<dbReference type="AlphaFoldDB" id="A0A7H0SM42"/>
<sequence length="261" mass="27367">MSLNDSAAAAVKKKDSLFREDFGRFGVRAVLAGAYLTLGTAFAGVAGNAVEKHAAGMGGVVFALLFGLGLFSIVILGAELATGNMMFFSYGATTRQVGWGRAVTVVVVTTLLNLVGAIIIAAGLGLSAKFSGMGPDHLIATLSQGKLVKSPVHMFVEAIMANFVVNMGIVGAIFAKDIVSKFFVIVPLIAIFVGLGLEHVIANFSLMSITFFSANPMIEAMTPAHVLLNWVLVFLGNFIGGGLLIGSLYAWLNRGSEAYRD</sequence>
<dbReference type="Proteomes" id="UP000516320">
    <property type="component" value="Chromosome"/>
</dbReference>
<name>A0A7H0SM42_9CORY</name>
<feature type="transmembrane region" description="Helical" evidence="5">
    <location>
        <begin position="227"/>
        <end position="252"/>
    </location>
</feature>
<reference evidence="6 7" key="1">
    <citation type="submission" date="2019-12" db="EMBL/GenBank/DDBJ databases">
        <title>Corynebacterium sp. nov., isolated from feces of the Anser Albifrons in China.</title>
        <authorList>
            <person name="Liu Q."/>
        </authorList>
    </citation>
    <scope>NUCLEOTIDE SEQUENCE [LARGE SCALE GENOMIC DNA]</scope>
    <source>
        <strain evidence="6 7">4H37-19</strain>
    </source>
</reference>
<comment type="subcellular location">
    <subcellularLocation>
        <location evidence="1">Membrane</location>
        <topology evidence="1">Multi-pass membrane protein</topology>
    </subcellularLocation>
</comment>
<evidence type="ECO:0000256" key="3">
    <source>
        <dbReference type="ARBA" id="ARBA00022989"/>
    </source>
</evidence>
<feature type="transmembrane region" description="Helical" evidence="5">
    <location>
        <begin position="25"/>
        <end position="47"/>
    </location>
</feature>